<accession>A0A6J4P7H1</accession>
<proteinExistence type="predicted"/>
<dbReference type="InterPro" id="IPR029058">
    <property type="entry name" value="AB_hydrolase_fold"/>
</dbReference>
<name>A0A6J4P7H1_9ACTN</name>
<evidence type="ECO:0000313" key="2">
    <source>
        <dbReference type="EMBL" id="CAA9405541.1"/>
    </source>
</evidence>
<sequence>MAAGWETSVAVTRQATRPRTRAAHPRVVEPLHPHDPGRRQRHRAAVTPADPASRATRALISVPRIAGRPKAPVLSLHGLGDLFVPFSMEQAYARDVARHGRGHLLVQRAIRTVNHCEFSRAEVGTAWNALARWVESRRGPGKGHGSKRHVKVPVGDDVLDPAVVATETYGCRFSGRARTGTRALFAACPSR</sequence>
<dbReference type="AlphaFoldDB" id="A0A6J4P7H1"/>
<evidence type="ECO:0000256" key="1">
    <source>
        <dbReference type="SAM" id="MobiDB-lite"/>
    </source>
</evidence>
<gene>
    <name evidence="2" type="ORF">AVDCRST_MAG06-2496</name>
</gene>
<dbReference type="EMBL" id="CADCUP010000166">
    <property type="protein sequence ID" value="CAA9405541.1"/>
    <property type="molecule type" value="Genomic_DNA"/>
</dbReference>
<organism evidence="2">
    <name type="scientific">uncultured Nocardioides sp</name>
    <dbReference type="NCBI Taxonomy" id="198441"/>
    <lineage>
        <taxon>Bacteria</taxon>
        <taxon>Bacillati</taxon>
        <taxon>Actinomycetota</taxon>
        <taxon>Actinomycetes</taxon>
        <taxon>Propionibacteriales</taxon>
        <taxon>Nocardioidaceae</taxon>
        <taxon>Nocardioides</taxon>
        <taxon>environmental samples</taxon>
    </lineage>
</organism>
<protein>
    <submittedName>
        <fullName evidence="2">Uncharacterized protein</fullName>
    </submittedName>
</protein>
<reference evidence="2" key="1">
    <citation type="submission" date="2020-02" db="EMBL/GenBank/DDBJ databases">
        <authorList>
            <person name="Meier V. D."/>
        </authorList>
    </citation>
    <scope>NUCLEOTIDE SEQUENCE</scope>
    <source>
        <strain evidence="2">AVDCRST_MAG06</strain>
    </source>
</reference>
<dbReference type="SUPFAM" id="SSF53474">
    <property type="entry name" value="alpha/beta-Hydrolases"/>
    <property type="match status" value="1"/>
</dbReference>
<feature type="compositionally biased region" description="Basic and acidic residues" evidence="1">
    <location>
        <begin position="26"/>
        <end position="38"/>
    </location>
</feature>
<feature type="region of interest" description="Disordered" evidence="1">
    <location>
        <begin position="1"/>
        <end position="52"/>
    </location>
</feature>